<protein>
    <submittedName>
        <fullName evidence="1">Uncharacterized protein</fullName>
    </submittedName>
</protein>
<dbReference type="Proteomes" id="UP001241605">
    <property type="component" value="Chromosome"/>
</dbReference>
<evidence type="ECO:0000313" key="2">
    <source>
        <dbReference type="Proteomes" id="UP001241605"/>
    </source>
</evidence>
<evidence type="ECO:0000313" key="1">
    <source>
        <dbReference type="EMBL" id="WGW03648.1"/>
    </source>
</evidence>
<name>A0ABY8QI52_9RHOB</name>
<accession>A0ABY8QI52</accession>
<sequence>MKKKFGSWLFWSKPIPVHSIGPTNPHAFDAFADRLDELKAKARHELEQLSDLELRELRVGQAPEFADLRSWFSSLLGDEIKSLERNQPVWLAMGFGHPDVAADYDYWGKLSRYSVYEATMLSLGVEPSKFPEHQAHSAASQEEPTKMNPQMFHLGRQMRLFQGHFPVGPGGYMPVSPVWLKKLIDEIDLQVPEAFYSQLEKRTLAIRLPDDRPSQSLSMQERQSLLRLIAAMACEQYQFDPKATRTTAISSICEDLDRVGLSMDNKTVRKWVREAAELVPADYWKQ</sequence>
<dbReference type="EMBL" id="CP124616">
    <property type="protein sequence ID" value="WGW03648.1"/>
    <property type="molecule type" value="Genomic_DNA"/>
</dbReference>
<dbReference type="RefSeq" id="WP_282300278.1">
    <property type="nucleotide sequence ID" value="NZ_CP124616.1"/>
</dbReference>
<keyword evidence="2" id="KW-1185">Reference proteome</keyword>
<proteinExistence type="predicted"/>
<reference evidence="1 2" key="1">
    <citation type="submission" date="2023-05" db="EMBL/GenBank/DDBJ databases">
        <title>YMD87, complete Genome.</title>
        <authorList>
            <person name="Zhang J."/>
            <person name="Xu X."/>
        </authorList>
    </citation>
    <scope>NUCLEOTIDE SEQUENCE [LARGE SCALE GENOMIC DNA]</scope>
    <source>
        <strain evidence="1 2">YMD87</strain>
    </source>
</reference>
<organism evidence="1 2">
    <name type="scientific">Tropicibacter oceani</name>
    <dbReference type="NCBI Taxonomy" id="3058420"/>
    <lineage>
        <taxon>Bacteria</taxon>
        <taxon>Pseudomonadati</taxon>
        <taxon>Pseudomonadota</taxon>
        <taxon>Alphaproteobacteria</taxon>
        <taxon>Rhodobacterales</taxon>
        <taxon>Roseobacteraceae</taxon>
        <taxon>Tropicibacter</taxon>
    </lineage>
</organism>
<gene>
    <name evidence="1" type="ORF">QF118_17280</name>
</gene>